<sequence length="196" mass="22393">MTATEISFLPSCPRRERPNIVPSRSVCRQLFGPVNHEQMREDLLREKKKLYEENAQRWNFDFENGIPLPGRYLWERLYASLSKGKTVSSFSGRVSETATSERLACCNDSAGRTTTSTTTSSDTTESISDVVASDSLESSICDPEKRSRCLRTRKSSGKITDYLRSKKQRTTQKRSRLGRRKSVSKQTRLDLFVTKH</sequence>
<evidence type="ECO:0000256" key="4">
    <source>
        <dbReference type="ARBA" id="ARBA00023242"/>
    </source>
</evidence>
<comment type="caution">
    <text evidence="8">The sequence shown here is derived from an EMBL/GenBank/DDBJ whole genome shotgun (WGS) entry which is preliminary data.</text>
</comment>
<evidence type="ECO:0000256" key="6">
    <source>
        <dbReference type="SAM" id="MobiDB-lite"/>
    </source>
</evidence>
<evidence type="ECO:0000313" key="8">
    <source>
        <dbReference type="EMBL" id="CAH3021120.1"/>
    </source>
</evidence>
<keyword evidence="4" id="KW-0539">Nucleus</keyword>
<comment type="similarity">
    <text evidence="2">Belongs to the CDI family.</text>
</comment>
<keyword evidence="9" id="KW-1185">Reference proteome</keyword>
<dbReference type="InterPro" id="IPR003175">
    <property type="entry name" value="CDI_dom"/>
</dbReference>
<proteinExistence type="inferred from homology"/>
<comment type="subcellular location">
    <subcellularLocation>
        <location evidence="1">Nucleus</location>
    </subcellularLocation>
</comment>
<gene>
    <name evidence="8" type="ORF">PEVE_00010043</name>
</gene>
<evidence type="ECO:0000256" key="3">
    <source>
        <dbReference type="ARBA" id="ARBA00023013"/>
    </source>
</evidence>
<evidence type="ECO:0000259" key="7">
    <source>
        <dbReference type="Pfam" id="PF02234"/>
    </source>
</evidence>
<reference evidence="8 9" key="1">
    <citation type="submission" date="2022-05" db="EMBL/GenBank/DDBJ databases">
        <authorList>
            <consortium name="Genoscope - CEA"/>
            <person name="William W."/>
        </authorList>
    </citation>
    <scope>NUCLEOTIDE SEQUENCE [LARGE SCALE GENOMIC DNA]</scope>
</reference>
<dbReference type="PANTHER" id="PTHR10265:SF45">
    <property type="entry name" value="DACAPO"/>
    <property type="match status" value="1"/>
</dbReference>
<organism evidence="8 9">
    <name type="scientific">Porites evermanni</name>
    <dbReference type="NCBI Taxonomy" id="104178"/>
    <lineage>
        <taxon>Eukaryota</taxon>
        <taxon>Metazoa</taxon>
        <taxon>Cnidaria</taxon>
        <taxon>Anthozoa</taxon>
        <taxon>Hexacorallia</taxon>
        <taxon>Scleractinia</taxon>
        <taxon>Fungiina</taxon>
        <taxon>Poritidae</taxon>
        <taxon>Porites</taxon>
    </lineage>
</organism>
<dbReference type="Gene3D" id="4.10.365.10">
    <property type="entry name" value="p27"/>
    <property type="match status" value="1"/>
</dbReference>
<keyword evidence="3" id="KW-0649">Protein kinase inhibitor</keyword>
<feature type="region of interest" description="Disordered" evidence="6">
    <location>
        <begin position="165"/>
        <end position="185"/>
    </location>
</feature>
<dbReference type="EMBL" id="CALNXI010000170">
    <property type="protein sequence ID" value="CAH3021120.1"/>
    <property type="molecule type" value="Genomic_DNA"/>
</dbReference>
<evidence type="ECO:0000256" key="5">
    <source>
        <dbReference type="ARBA" id="ARBA00023306"/>
    </source>
</evidence>
<evidence type="ECO:0000313" key="9">
    <source>
        <dbReference type="Proteomes" id="UP001159427"/>
    </source>
</evidence>
<feature type="domain" description="Cyclin-dependent kinase inhibitor" evidence="7">
    <location>
        <begin position="29"/>
        <end position="77"/>
    </location>
</feature>
<dbReference type="Pfam" id="PF02234">
    <property type="entry name" value="CDI"/>
    <property type="match status" value="1"/>
</dbReference>
<feature type="compositionally biased region" description="Basic residues" evidence="6">
    <location>
        <begin position="165"/>
        <end position="183"/>
    </location>
</feature>
<accession>A0ABN8LYN8</accession>
<dbReference type="PANTHER" id="PTHR10265">
    <property type="entry name" value="CYCLIN-DEPENDENT KINASE INHIBITOR 1"/>
    <property type="match status" value="1"/>
</dbReference>
<dbReference type="Proteomes" id="UP001159427">
    <property type="component" value="Unassembled WGS sequence"/>
</dbReference>
<keyword evidence="5" id="KW-0131">Cell cycle</keyword>
<protein>
    <recommendedName>
        <fullName evidence="7">Cyclin-dependent kinase inhibitor domain-containing protein</fullName>
    </recommendedName>
</protein>
<dbReference type="InterPro" id="IPR044898">
    <property type="entry name" value="CDI_dom_sf"/>
</dbReference>
<evidence type="ECO:0000256" key="2">
    <source>
        <dbReference type="ARBA" id="ARBA00006726"/>
    </source>
</evidence>
<name>A0ABN8LYN8_9CNID</name>
<evidence type="ECO:0000256" key="1">
    <source>
        <dbReference type="ARBA" id="ARBA00004123"/>
    </source>
</evidence>